<organism evidence="2 3">
    <name type="scientific">Natranaerobius trueperi</name>
    <dbReference type="NCBI Taxonomy" id="759412"/>
    <lineage>
        <taxon>Bacteria</taxon>
        <taxon>Bacillati</taxon>
        <taxon>Bacillota</taxon>
        <taxon>Clostridia</taxon>
        <taxon>Natranaerobiales</taxon>
        <taxon>Natranaerobiaceae</taxon>
        <taxon>Natranaerobius</taxon>
    </lineage>
</organism>
<sequence length="194" mass="22570">MWSQLYPYRCHEEEGINTERGNTTGNIVNRGIVSKYDDKVFFSNLNENGHLYKKEVDGSTELLVDEPVEFINVLDGWVYYWVADTDDGKLFKIRTDGTDKTLINDDHDHYINVVDDHIYYSDYLDEGTIYKVKTDGSNKTKITDAEFPSDLSVVDNWIYYYNPHGENPGIHRIQTDGSNHSKLICKSEEHERCR</sequence>
<evidence type="ECO:0000259" key="1">
    <source>
        <dbReference type="Pfam" id="PF16472"/>
    </source>
</evidence>
<dbReference type="SUPFAM" id="SSF69304">
    <property type="entry name" value="Tricorn protease N-terminal domain"/>
    <property type="match status" value="1"/>
</dbReference>
<dbReference type="PANTHER" id="PTHR32256:SF17">
    <property type="entry name" value="EGF-LIKE DOMAIN-CONTAINING PROTEIN"/>
    <property type="match status" value="1"/>
</dbReference>
<dbReference type="InterPro" id="IPR032485">
    <property type="entry name" value="LRP1-like_beta_prop"/>
</dbReference>
<dbReference type="PANTHER" id="PTHR32256">
    <property type="match status" value="1"/>
</dbReference>
<dbReference type="EMBL" id="NIQC01000004">
    <property type="protein sequence ID" value="OWZ84443.1"/>
    <property type="molecule type" value="Genomic_DNA"/>
</dbReference>
<dbReference type="Proteomes" id="UP000214588">
    <property type="component" value="Unassembled WGS sequence"/>
</dbReference>
<protein>
    <recommendedName>
        <fullName evidence="1">Prolow-density lipoprotein receptor-related protein 1-like beta-propeller domain-containing protein</fullName>
    </recommendedName>
</protein>
<gene>
    <name evidence="2" type="ORF">CDO51_02760</name>
</gene>
<dbReference type="AlphaFoldDB" id="A0A226BZJ1"/>
<dbReference type="InterPro" id="IPR053369">
    <property type="entry name" value="SrfA-induced_signal"/>
</dbReference>
<reference evidence="2 3" key="1">
    <citation type="submission" date="2017-06" db="EMBL/GenBank/DDBJ databases">
        <title>Draft Genome Sequence of Natranaerobius trueperi halophilic, alkalithermophilic bacteria from soda lakes.</title>
        <authorList>
            <person name="Zhao B."/>
        </authorList>
    </citation>
    <scope>NUCLEOTIDE SEQUENCE [LARGE SCALE GENOMIC DNA]</scope>
    <source>
        <strain evidence="2 3">DSM 18760</strain>
    </source>
</reference>
<comment type="caution">
    <text evidence="2">The sequence shown here is derived from an EMBL/GenBank/DDBJ whole genome shotgun (WGS) entry which is preliminary data.</text>
</comment>
<keyword evidence="3" id="KW-1185">Reference proteome</keyword>
<evidence type="ECO:0000313" key="2">
    <source>
        <dbReference type="EMBL" id="OWZ84443.1"/>
    </source>
</evidence>
<dbReference type="Gene3D" id="2.120.10.30">
    <property type="entry name" value="TolB, C-terminal domain"/>
    <property type="match status" value="1"/>
</dbReference>
<dbReference type="Pfam" id="PF16472">
    <property type="entry name" value="DUF5050"/>
    <property type="match status" value="1"/>
</dbReference>
<dbReference type="InterPro" id="IPR011042">
    <property type="entry name" value="6-blade_b-propeller_TolB-like"/>
</dbReference>
<feature type="domain" description="Prolow-density lipoprotein receptor-related protein 1-like beta-propeller" evidence="1">
    <location>
        <begin position="22"/>
        <end position="183"/>
    </location>
</feature>
<evidence type="ECO:0000313" key="3">
    <source>
        <dbReference type="Proteomes" id="UP000214588"/>
    </source>
</evidence>
<name>A0A226BZJ1_9FIRM</name>
<proteinExistence type="predicted"/>
<accession>A0A226BZJ1</accession>